<dbReference type="RefSeq" id="WP_134750087.1">
    <property type="nucleotide sequence ID" value="NZ_MYFO02000008.1"/>
</dbReference>
<protein>
    <submittedName>
        <fullName evidence="2">Uncharacterized protein</fullName>
    </submittedName>
</protein>
<comment type="caution">
    <text evidence="2">The sequence shown here is derived from an EMBL/GenBank/DDBJ whole genome shotgun (WGS) entry which is preliminary data.</text>
</comment>
<evidence type="ECO:0000256" key="1">
    <source>
        <dbReference type="SAM" id="Phobius"/>
    </source>
</evidence>
<dbReference type="OrthoDB" id="2649144at2"/>
<dbReference type="Proteomes" id="UP000298246">
    <property type="component" value="Unassembled WGS sequence"/>
</dbReference>
<dbReference type="EMBL" id="MYFO01000004">
    <property type="protein sequence ID" value="TFE90481.1"/>
    <property type="molecule type" value="Genomic_DNA"/>
</dbReference>
<keyword evidence="3" id="KW-1185">Reference proteome</keyword>
<sequence length="307" mass="35032">MEKRLTRTDYLFALMFIFMLVCILGAFFYGLRVGQQKSDQKYEKLLHAGEAEVVQEPGAYDQQVLVSYYHTIYLPFREFQNKWFEQLGQIEVGGSTVDASDLLKELGKLADEKYKVLEAKNMPASSPLLVQSHQNYLKSLKLYGDALRSFQSKANAMRGPELIDAMNADAFFQQAKQLALTAQNNYYESIVKWNQTVSSEVVVFDPKANASFDEWRQMNLNVKNFYVSAKLLQGMTFTPYYPQDLVIRMDDFIASGQAKKLNAADVDQTINLLISTDAVRTGDFVKGKAKWYGNELLPQLPFFFDAN</sequence>
<keyword evidence="1" id="KW-1133">Transmembrane helix</keyword>
<reference evidence="2 3" key="1">
    <citation type="submission" date="2017-03" db="EMBL/GenBank/DDBJ databases">
        <title>Isolation of Levoglucosan Utilizing Bacteria.</title>
        <authorList>
            <person name="Arya A.S."/>
        </authorList>
    </citation>
    <scope>NUCLEOTIDE SEQUENCE [LARGE SCALE GENOMIC DNA]</scope>
    <source>
        <strain evidence="2 3">MEC069</strain>
    </source>
</reference>
<evidence type="ECO:0000313" key="2">
    <source>
        <dbReference type="EMBL" id="TFE90481.1"/>
    </source>
</evidence>
<name>A0A4Y8Q7T2_9BACL</name>
<keyword evidence="1" id="KW-0812">Transmembrane</keyword>
<accession>A0A4Y8Q7T2</accession>
<feature type="transmembrane region" description="Helical" evidence="1">
    <location>
        <begin position="12"/>
        <end position="31"/>
    </location>
</feature>
<evidence type="ECO:0000313" key="3">
    <source>
        <dbReference type="Proteomes" id="UP000298246"/>
    </source>
</evidence>
<gene>
    <name evidence="2" type="ORF">B5M42_04225</name>
</gene>
<organism evidence="2 3">
    <name type="scientific">Paenibacillus athensensis</name>
    <dbReference type="NCBI Taxonomy" id="1967502"/>
    <lineage>
        <taxon>Bacteria</taxon>
        <taxon>Bacillati</taxon>
        <taxon>Bacillota</taxon>
        <taxon>Bacilli</taxon>
        <taxon>Bacillales</taxon>
        <taxon>Paenibacillaceae</taxon>
        <taxon>Paenibacillus</taxon>
    </lineage>
</organism>
<dbReference type="AlphaFoldDB" id="A0A4Y8Q7T2"/>
<keyword evidence="1" id="KW-0472">Membrane</keyword>
<proteinExistence type="predicted"/>